<dbReference type="PANTHER" id="PTHR43861:SF3">
    <property type="entry name" value="PUTATIVE (AFU_ORTHOLOGUE AFUA_2G14390)-RELATED"/>
    <property type="match status" value="1"/>
</dbReference>
<dbReference type="Proteomes" id="UP001291653">
    <property type="component" value="Unassembled WGS sequence"/>
</dbReference>
<protein>
    <submittedName>
        <fullName evidence="3">Methyltransferase domain-containing protein</fullName>
    </submittedName>
</protein>
<organism evidence="3 4">
    <name type="scientific">Streptomyces yaizuensis</name>
    <dbReference type="NCBI Taxonomy" id="2989713"/>
    <lineage>
        <taxon>Bacteria</taxon>
        <taxon>Bacillati</taxon>
        <taxon>Actinomycetota</taxon>
        <taxon>Actinomycetes</taxon>
        <taxon>Kitasatosporales</taxon>
        <taxon>Streptomycetaceae</taxon>
        <taxon>Streptomyces</taxon>
    </lineage>
</organism>
<dbReference type="GO" id="GO:0032259">
    <property type="term" value="P:methylation"/>
    <property type="evidence" value="ECO:0007669"/>
    <property type="project" value="UniProtKB-KW"/>
</dbReference>
<dbReference type="Gene3D" id="3.40.50.150">
    <property type="entry name" value="Vaccinia Virus protein VP39"/>
    <property type="match status" value="1"/>
</dbReference>
<gene>
    <name evidence="3" type="ORF">SYYSPA8_01945</name>
</gene>
<name>A0ABQ5NS93_9ACTN</name>
<accession>A0ABQ5NS93</accession>
<dbReference type="InterPro" id="IPR029063">
    <property type="entry name" value="SAM-dependent_MTases_sf"/>
</dbReference>
<dbReference type="PANTHER" id="PTHR43861">
    <property type="entry name" value="TRANS-ACONITATE 2-METHYLTRANSFERASE-RELATED"/>
    <property type="match status" value="1"/>
</dbReference>
<dbReference type="GO" id="GO:0008168">
    <property type="term" value="F:methyltransferase activity"/>
    <property type="evidence" value="ECO:0007669"/>
    <property type="project" value="UniProtKB-KW"/>
</dbReference>
<dbReference type="RefSeq" id="WP_323445118.1">
    <property type="nucleotide sequence ID" value="NZ_BSBI01000001.1"/>
</dbReference>
<comment type="caution">
    <text evidence="3">The sequence shown here is derived from an EMBL/GenBank/DDBJ whole genome shotgun (WGS) entry which is preliminary data.</text>
</comment>
<keyword evidence="1" id="KW-0808">Transferase</keyword>
<sequence>MQHSAEPETDPEKVRLEQVAALTDPATIRYLEKIGVGEGWTCAEVGAGAGSIARWLSNRVGHFGKVHAIDIEPTYMDGVTAPNLEVRQQDITTTPLEQGAYDLVHSKILLMHLPDRERVLGEFAKALKPGGHLLVEEADIRSIQRVDPPSPLLTRAATALETFFYFGGADPGYGMKLLPAFRRTGLTFLGTDCQLTAVQAGTPEMQTIVLSLAKLAPVITKVGLMGAKEIEAAFDQLQQPSDTVLYTPITVSVWGRRDPE</sequence>
<dbReference type="SUPFAM" id="SSF53335">
    <property type="entry name" value="S-adenosyl-L-methionine-dependent methyltransferases"/>
    <property type="match status" value="1"/>
</dbReference>
<proteinExistence type="predicted"/>
<dbReference type="EMBL" id="BSBI01000001">
    <property type="protein sequence ID" value="GLF93008.1"/>
    <property type="molecule type" value="Genomic_DNA"/>
</dbReference>
<evidence type="ECO:0000256" key="1">
    <source>
        <dbReference type="ARBA" id="ARBA00022679"/>
    </source>
</evidence>
<feature type="domain" description="Methyltransferase type 11" evidence="2">
    <location>
        <begin position="44"/>
        <end position="135"/>
    </location>
</feature>
<reference evidence="3 4" key="1">
    <citation type="submission" date="2022-10" db="EMBL/GenBank/DDBJ databases">
        <title>Draft genome sequence of Streptomyces sp. YSPA8.</title>
        <authorList>
            <person name="Moriuchi R."/>
            <person name="Dohra H."/>
            <person name="Yamamura H."/>
            <person name="Kodani S."/>
        </authorList>
    </citation>
    <scope>NUCLEOTIDE SEQUENCE [LARGE SCALE GENOMIC DNA]</scope>
    <source>
        <strain evidence="3 4">YSPA8</strain>
    </source>
</reference>
<evidence type="ECO:0000313" key="3">
    <source>
        <dbReference type="EMBL" id="GLF93008.1"/>
    </source>
</evidence>
<evidence type="ECO:0000259" key="2">
    <source>
        <dbReference type="Pfam" id="PF08241"/>
    </source>
</evidence>
<keyword evidence="4" id="KW-1185">Reference proteome</keyword>
<dbReference type="CDD" id="cd02440">
    <property type="entry name" value="AdoMet_MTases"/>
    <property type="match status" value="1"/>
</dbReference>
<keyword evidence="3" id="KW-0489">Methyltransferase</keyword>
<dbReference type="Pfam" id="PF08241">
    <property type="entry name" value="Methyltransf_11"/>
    <property type="match status" value="1"/>
</dbReference>
<dbReference type="InterPro" id="IPR013216">
    <property type="entry name" value="Methyltransf_11"/>
</dbReference>
<evidence type="ECO:0000313" key="4">
    <source>
        <dbReference type="Proteomes" id="UP001291653"/>
    </source>
</evidence>